<gene>
    <name evidence="1" type="ORF">PCOR1329_LOCUS10708</name>
</gene>
<protein>
    <submittedName>
        <fullName evidence="1">Uncharacterized protein</fullName>
    </submittedName>
</protein>
<evidence type="ECO:0000313" key="1">
    <source>
        <dbReference type="EMBL" id="CAK0803601.1"/>
    </source>
</evidence>
<sequence>MALAEMTVAVNGASCPPFTGLPGQVRLAVSTERQGDIVDVLSFSAPAPAPTQELPPAGWLAEQGDDLATATAFRWSRSRTTGLGLSALFISLPPVLIAI</sequence>
<accession>A0ABN9QCH2</accession>
<name>A0ABN9QCH2_9DINO</name>
<reference evidence="1" key="1">
    <citation type="submission" date="2023-10" db="EMBL/GenBank/DDBJ databases">
        <authorList>
            <person name="Chen Y."/>
            <person name="Shah S."/>
            <person name="Dougan E. K."/>
            <person name="Thang M."/>
            <person name="Chan C."/>
        </authorList>
    </citation>
    <scope>NUCLEOTIDE SEQUENCE [LARGE SCALE GENOMIC DNA]</scope>
</reference>
<comment type="caution">
    <text evidence="1">The sequence shown here is derived from an EMBL/GenBank/DDBJ whole genome shotgun (WGS) entry which is preliminary data.</text>
</comment>
<organism evidence="1 2">
    <name type="scientific">Prorocentrum cordatum</name>
    <dbReference type="NCBI Taxonomy" id="2364126"/>
    <lineage>
        <taxon>Eukaryota</taxon>
        <taxon>Sar</taxon>
        <taxon>Alveolata</taxon>
        <taxon>Dinophyceae</taxon>
        <taxon>Prorocentrales</taxon>
        <taxon>Prorocentraceae</taxon>
        <taxon>Prorocentrum</taxon>
    </lineage>
</organism>
<dbReference type="EMBL" id="CAUYUJ010003047">
    <property type="protein sequence ID" value="CAK0803601.1"/>
    <property type="molecule type" value="Genomic_DNA"/>
</dbReference>
<evidence type="ECO:0000313" key="2">
    <source>
        <dbReference type="Proteomes" id="UP001189429"/>
    </source>
</evidence>
<proteinExistence type="predicted"/>
<keyword evidence="2" id="KW-1185">Reference proteome</keyword>
<dbReference type="Proteomes" id="UP001189429">
    <property type="component" value="Unassembled WGS sequence"/>
</dbReference>